<evidence type="ECO:0000313" key="2">
    <source>
        <dbReference type="EMBL" id="EEF59036.1"/>
    </source>
</evidence>
<dbReference type="Proteomes" id="UP000003688">
    <property type="component" value="Unassembled WGS sequence"/>
</dbReference>
<organism evidence="2 3">
    <name type="scientific">Pedosphaera parvula (strain Ellin514)</name>
    <dbReference type="NCBI Taxonomy" id="320771"/>
    <lineage>
        <taxon>Bacteria</taxon>
        <taxon>Pseudomonadati</taxon>
        <taxon>Verrucomicrobiota</taxon>
        <taxon>Pedosphaerae</taxon>
        <taxon>Pedosphaerales</taxon>
        <taxon>Pedosphaeraceae</taxon>
        <taxon>Pedosphaera</taxon>
    </lineage>
</organism>
<protein>
    <submittedName>
        <fullName evidence="2">Inhibitor of kappaB kinase gamma-like protein</fullName>
    </submittedName>
</protein>
<dbReference type="EMBL" id="ABOX02000033">
    <property type="protein sequence ID" value="EEF59036.1"/>
    <property type="molecule type" value="Genomic_DNA"/>
</dbReference>
<reference evidence="2 3" key="1">
    <citation type="journal article" date="2011" name="J. Bacteriol.">
        <title>Genome sequence of 'Pedosphaera parvula' Ellin514, an aerobic Verrucomicrobial isolate from pasture soil.</title>
        <authorList>
            <person name="Kant R."/>
            <person name="van Passel M.W."/>
            <person name="Sangwan P."/>
            <person name="Palva A."/>
            <person name="Lucas S."/>
            <person name="Copeland A."/>
            <person name="Lapidus A."/>
            <person name="Glavina Del Rio T."/>
            <person name="Dalin E."/>
            <person name="Tice H."/>
            <person name="Bruce D."/>
            <person name="Goodwin L."/>
            <person name="Pitluck S."/>
            <person name="Chertkov O."/>
            <person name="Larimer F.W."/>
            <person name="Land M.L."/>
            <person name="Hauser L."/>
            <person name="Brettin T.S."/>
            <person name="Detter J.C."/>
            <person name="Han S."/>
            <person name="de Vos W.M."/>
            <person name="Janssen P.H."/>
            <person name="Smidt H."/>
        </authorList>
    </citation>
    <scope>NUCLEOTIDE SEQUENCE [LARGE SCALE GENOMIC DNA]</scope>
    <source>
        <strain evidence="2 3">Ellin514</strain>
    </source>
</reference>
<keyword evidence="1" id="KW-0175">Coiled coil</keyword>
<accession>B9XM43</accession>
<dbReference type="GO" id="GO:0016301">
    <property type="term" value="F:kinase activity"/>
    <property type="evidence" value="ECO:0007669"/>
    <property type="project" value="UniProtKB-KW"/>
</dbReference>
<dbReference type="OrthoDB" id="9977334at2"/>
<proteinExistence type="predicted"/>
<evidence type="ECO:0000256" key="1">
    <source>
        <dbReference type="SAM" id="Coils"/>
    </source>
</evidence>
<keyword evidence="2" id="KW-0808">Transferase</keyword>
<gene>
    <name evidence="2" type="ORF">Cflav_PD2163</name>
</gene>
<dbReference type="AlphaFoldDB" id="B9XM43"/>
<dbReference type="RefSeq" id="WP_007416882.1">
    <property type="nucleotide sequence ID" value="NZ_ABOX02000033.1"/>
</dbReference>
<keyword evidence="3" id="KW-1185">Reference proteome</keyword>
<evidence type="ECO:0000313" key="3">
    <source>
        <dbReference type="Proteomes" id="UP000003688"/>
    </source>
</evidence>
<sequence>MSSFKQLKQAEKAVLQQQEVVLELNALGRQVERCTETINALQAELAAVNAKYPATRTTGEDIAFLTDLLKCANKKLAWEKQIASLQKRTPAIMEKMSALLNDSKAPPTEQTRVEMLQALQTVQAAMDRLQNLNLS</sequence>
<feature type="coiled-coil region" evidence="1">
    <location>
        <begin position="7"/>
        <end position="51"/>
    </location>
</feature>
<comment type="caution">
    <text evidence="2">The sequence shown here is derived from an EMBL/GenBank/DDBJ whole genome shotgun (WGS) entry which is preliminary data.</text>
</comment>
<keyword evidence="2" id="KW-0418">Kinase</keyword>
<name>B9XM43_PEDPL</name>